<sequence>MAVLSFFKSVSARNKVAVASEAISPAVPSSQSTQKALLNDSKNPIAIKRPSKLDFKVSSMVYCISHI</sequence>
<reference evidence="1" key="1">
    <citation type="journal article" date="2020" name="Fungal Divers.">
        <title>Resolving the Mortierellaceae phylogeny through synthesis of multi-gene phylogenetics and phylogenomics.</title>
        <authorList>
            <person name="Vandepol N."/>
            <person name="Liber J."/>
            <person name="Desiro A."/>
            <person name="Na H."/>
            <person name="Kennedy M."/>
            <person name="Barry K."/>
            <person name="Grigoriev I.V."/>
            <person name="Miller A.N."/>
            <person name="O'Donnell K."/>
            <person name="Stajich J.E."/>
            <person name="Bonito G."/>
        </authorList>
    </citation>
    <scope>NUCLEOTIDE SEQUENCE</scope>
    <source>
        <strain evidence="1">KOD948</strain>
    </source>
</reference>
<gene>
    <name evidence="1" type="ORF">BG011_002647</name>
</gene>
<dbReference type="Proteomes" id="UP000726737">
    <property type="component" value="Unassembled WGS sequence"/>
</dbReference>
<accession>A0A9P6U4W9</accession>
<evidence type="ECO:0000313" key="1">
    <source>
        <dbReference type="EMBL" id="KAG0259435.1"/>
    </source>
</evidence>
<proteinExistence type="predicted"/>
<keyword evidence="2" id="KW-1185">Reference proteome</keyword>
<dbReference type="EMBL" id="JAAAJA010000187">
    <property type="protein sequence ID" value="KAG0259435.1"/>
    <property type="molecule type" value="Genomic_DNA"/>
</dbReference>
<organism evidence="1 2">
    <name type="scientific">Mortierella polycephala</name>
    <dbReference type="NCBI Taxonomy" id="41804"/>
    <lineage>
        <taxon>Eukaryota</taxon>
        <taxon>Fungi</taxon>
        <taxon>Fungi incertae sedis</taxon>
        <taxon>Mucoromycota</taxon>
        <taxon>Mortierellomycotina</taxon>
        <taxon>Mortierellomycetes</taxon>
        <taxon>Mortierellales</taxon>
        <taxon>Mortierellaceae</taxon>
        <taxon>Mortierella</taxon>
    </lineage>
</organism>
<comment type="caution">
    <text evidence="1">The sequence shown here is derived from an EMBL/GenBank/DDBJ whole genome shotgun (WGS) entry which is preliminary data.</text>
</comment>
<protein>
    <submittedName>
        <fullName evidence="1">Uncharacterized protein</fullName>
    </submittedName>
</protein>
<evidence type="ECO:0000313" key="2">
    <source>
        <dbReference type="Proteomes" id="UP000726737"/>
    </source>
</evidence>
<name>A0A9P6U4W9_9FUNG</name>
<dbReference type="AlphaFoldDB" id="A0A9P6U4W9"/>
<dbReference type="OrthoDB" id="10393156at2759"/>